<name>A0ABQ5MEI4_9FLAO</name>
<dbReference type="EMBL" id="BRVO01000001">
    <property type="protein sequence ID" value="GLB47807.1"/>
    <property type="molecule type" value="Genomic_DNA"/>
</dbReference>
<dbReference type="InterPro" id="IPR050595">
    <property type="entry name" value="Bact_response_regulator"/>
</dbReference>
<dbReference type="PANTHER" id="PTHR44591">
    <property type="entry name" value="STRESS RESPONSE REGULATOR PROTEIN 1"/>
    <property type="match status" value="1"/>
</dbReference>
<dbReference type="PROSITE" id="PS50110">
    <property type="entry name" value="RESPONSE_REGULATORY"/>
    <property type="match status" value="1"/>
</dbReference>
<dbReference type="InterPro" id="IPR011006">
    <property type="entry name" value="CheY-like_superfamily"/>
</dbReference>
<dbReference type="Proteomes" id="UP001143543">
    <property type="component" value="Unassembled WGS sequence"/>
</dbReference>
<dbReference type="RefSeq" id="WP_281763473.1">
    <property type="nucleotide sequence ID" value="NZ_BRVO01000001.1"/>
</dbReference>
<keyword evidence="5" id="KW-1185">Reference proteome</keyword>
<evidence type="ECO:0000256" key="2">
    <source>
        <dbReference type="PROSITE-ProRule" id="PRU00169"/>
    </source>
</evidence>
<protein>
    <submittedName>
        <fullName evidence="4">Response regulator</fullName>
    </submittedName>
</protein>
<feature type="domain" description="Response regulatory" evidence="3">
    <location>
        <begin position="7"/>
        <end position="130"/>
    </location>
</feature>
<dbReference type="SUPFAM" id="SSF52172">
    <property type="entry name" value="CheY-like"/>
    <property type="match status" value="1"/>
</dbReference>
<evidence type="ECO:0000256" key="1">
    <source>
        <dbReference type="ARBA" id="ARBA00022553"/>
    </source>
</evidence>
<evidence type="ECO:0000259" key="3">
    <source>
        <dbReference type="PROSITE" id="PS50110"/>
    </source>
</evidence>
<proteinExistence type="predicted"/>
<dbReference type="SMART" id="SM00448">
    <property type="entry name" value="REC"/>
    <property type="match status" value="1"/>
</dbReference>
<sequence length="135" mass="15576">MMERDMNICIVEDSTLTVLLLKKTLAIFNKDIKLVSFTDAMNALKWFEKDYLKQKPEFLLIDINMPLMNGWEFIDNLHRTHPNFKIPIYMLSASCDPADREKAAAYPLVKGFIAKPIRIETINALLLAETTISRN</sequence>
<evidence type="ECO:0000313" key="4">
    <source>
        <dbReference type="EMBL" id="GLB47807.1"/>
    </source>
</evidence>
<dbReference type="InterPro" id="IPR001789">
    <property type="entry name" value="Sig_transdc_resp-reg_receiver"/>
</dbReference>
<keyword evidence="1 2" id="KW-0597">Phosphoprotein</keyword>
<dbReference type="PANTHER" id="PTHR44591:SF3">
    <property type="entry name" value="RESPONSE REGULATORY DOMAIN-CONTAINING PROTEIN"/>
    <property type="match status" value="1"/>
</dbReference>
<organism evidence="4 5">
    <name type="scientific">Neptunitalea lumnitzerae</name>
    <dbReference type="NCBI Taxonomy" id="2965509"/>
    <lineage>
        <taxon>Bacteria</taxon>
        <taxon>Pseudomonadati</taxon>
        <taxon>Bacteroidota</taxon>
        <taxon>Flavobacteriia</taxon>
        <taxon>Flavobacteriales</taxon>
        <taxon>Flavobacteriaceae</taxon>
        <taxon>Neptunitalea</taxon>
    </lineage>
</organism>
<dbReference type="Pfam" id="PF00072">
    <property type="entry name" value="Response_reg"/>
    <property type="match status" value="1"/>
</dbReference>
<dbReference type="Gene3D" id="3.40.50.2300">
    <property type="match status" value="1"/>
</dbReference>
<evidence type="ECO:0000313" key="5">
    <source>
        <dbReference type="Proteomes" id="UP001143543"/>
    </source>
</evidence>
<reference evidence="4" key="1">
    <citation type="submission" date="2022-07" db="EMBL/GenBank/DDBJ databases">
        <title>Taxonomy of Novel Oxalotrophic and Methylotrophic Bacteria.</title>
        <authorList>
            <person name="Sahin N."/>
            <person name="Tani A."/>
        </authorList>
    </citation>
    <scope>NUCLEOTIDE SEQUENCE</scope>
    <source>
        <strain evidence="4">Y10</strain>
    </source>
</reference>
<comment type="caution">
    <text evidence="4">The sequence shown here is derived from an EMBL/GenBank/DDBJ whole genome shotgun (WGS) entry which is preliminary data.</text>
</comment>
<feature type="modified residue" description="4-aspartylphosphate" evidence="2">
    <location>
        <position position="62"/>
    </location>
</feature>
<gene>
    <name evidence="4" type="ORF">Y10_01750</name>
</gene>
<accession>A0ABQ5MEI4</accession>